<dbReference type="AlphaFoldDB" id="A0A8J0R2H9"/>
<keyword evidence="22" id="KW-1185">Reference proteome</keyword>
<dbReference type="FunFam" id="1.20.1420.30:FF:000001">
    <property type="entry name" value="sodium/calcium exchanger 1 isoform X1"/>
    <property type="match status" value="1"/>
</dbReference>
<sequence>MAHLKLQPLASSFLHFGLVTFVLFLQSLHVEASASPNPPNTVQNNSCSGSYECKEGVILPIWYPENPSMGDKIARVIVYFVAMIYMFLGVSIIADRFMASIEVITSQEREIVIKKPNGETSTTTIRIWNETVSNLTLMALGSSAPEILLSLIEVCGHGFLAGDLGPSTIVGSAAFNMFIIIALCVYVIPDGEVRKVKHLRVFFVTAAWSIFAYIWLYMILAVFSPGVVQVWEGLLTLFFFPVCVVLAWVADKRLLFYKYMHKKYRTDKHRAIMIETEADHPKGIEMDGKVMNSHFLDGNLLNMDGKEVDESRRDMIRILKELKQKHPEKDLDQLVEMANYYALSHQQKSRAFYRIQATRMMTGAGNILKKHAAEQSKRSSSLQDICLDESEEFVSKIYFDPCSYQCLENCGAVLLTVVRKGGDISKTVFVDYKTEDGSANAGADYEFTEGTLVFKSGETQKEFSVGIIDDDIFEEDEHFFVRLSNIRITEAPEPAEPNSFSYPKAVLVSPYIASITILDDDHAGIFTFECDIIRVSESIGVMEVKVLRTSGARGTVIVPFRTIEGTAKGGGEDYEDSYGELEFKNDETVKTIQIKIFDDEEYEKNKTFFIELREPHLVDLSVQKADLTERKLSVEEEEAKRIAEMGKPILGEHPKLEVVIEESYEFKSTVDKLIKKTNLALVVGTHSWRDQFMEAITVSAAGDEEEDESGEERLPSCFDYVMHFLTVFWKVLFACVPPTEYLNGWACFVVSIIIIGILTAIIGDLASHFGCTIGLKDSVTAVVFVAFGTSVPDTFASKVAATQDVYADASIGNVTGSNAVNVFLGIGLAWSVAAIYWAYQGQEFHVSAGTLAFSVTLFTIFAFVCISVLLYRRRPHIGGELGGPKGYRLATSLLFVSLWLLYILFATLEAYCYIKGF</sequence>
<dbReference type="InterPro" id="IPR044880">
    <property type="entry name" value="NCX_ion-bd_dom_sf"/>
</dbReference>
<feature type="transmembrane region" description="Helical" evidence="20">
    <location>
        <begin position="851"/>
        <end position="871"/>
    </location>
</feature>
<dbReference type="InterPro" id="IPR038081">
    <property type="entry name" value="CalX-like_sf"/>
</dbReference>
<evidence type="ECO:0000256" key="8">
    <source>
        <dbReference type="ARBA" id="ARBA00022723"/>
    </source>
</evidence>
<dbReference type="GO" id="GO:0045202">
    <property type="term" value="C:synapse"/>
    <property type="evidence" value="ECO:0007669"/>
    <property type="project" value="UniProtKB-ARBA"/>
</dbReference>
<keyword evidence="10" id="KW-0677">Repeat</keyword>
<evidence type="ECO:0000256" key="4">
    <source>
        <dbReference type="ARBA" id="ARBA00022449"/>
    </source>
</evidence>
<keyword evidence="5" id="KW-1003">Cell membrane</keyword>
<comment type="similarity">
    <text evidence="2">Belongs to the Ca(2+):cation antiporter (CaCA) (TC 2.A.19) family. SLC8 subfamily.</text>
</comment>
<keyword evidence="16 20" id="KW-0472">Membrane</keyword>
<accession>A0A8J0R2H9</accession>
<feature type="transmembrane region" description="Helical" evidence="20">
    <location>
        <begin position="892"/>
        <end position="914"/>
    </location>
</feature>
<evidence type="ECO:0000256" key="9">
    <source>
        <dbReference type="ARBA" id="ARBA00022729"/>
    </source>
</evidence>
<dbReference type="GO" id="GO:0046872">
    <property type="term" value="F:metal ion binding"/>
    <property type="evidence" value="ECO:0007669"/>
    <property type="project" value="UniProtKB-KW"/>
</dbReference>
<evidence type="ECO:0000256" key="5">
    <source>
        <dbReference type="ARBA" id="ARBA00022475"/>
    </source>
</evidence>
<evidence type="ECO:0000313" key="22">
    <source>
        <dbReference type="Proteomes" id="UP000008143"/>
    </source>
</evidence>
<feature type="transmembrane region" description="Helical" evidence="20">
    <location>
        <begin position="169"/>
        <end position="189"/>
    </location>
</feature>
<feature type="transmembrane region" description="Helical" evidence="20">
    <location>
        <begin position="230"/>
        <end position="250"/>
    </location>
</feature>
<keyword evidence="9" id="KW-0732">Signal</keyword>
<dbReference type="Pfam" id="PF16494">
    <property type="entry name" value="Na_Ca_ex_C"/>
    <property type="match status" value="1"/>
</dbReference>
<evidence type="ECO:0000256" key="14">
    <source>
        <dbReference type="ARBA" id="ARBA00023053"/>
    </source>
</evidence>
<evidence type="ECO:0000256" key="19">
    <source>
        <dbReference type="ARBA" id="ARBA00033667"/>
    </source>
</evidence>
<keyword evidence="18" id="KW-0739">Sodium transport</keyword>
<evidence type="ECO:0000256" key="20">
    <source>
        <dbReference type="SAM" id="Phobius"/>
    </source>
</evidence>
<dbReference type="GeneID" id="100487508"/>
<dbReference type="InterPro" id="IPR004836">
    <property type="entry name" value="Na_Ca_Ex"/>
</dbReference>
<keyword evidence="14" id="KW-0915">Sodium</keyword>
<evidence type="ECO:0000259" key="21">
    <source>
        <dbReference type="SMART" id="SM00237"/>
    </source>
</evidence>
<evidence type="ECO:0000256" key="3">
    <source>
        <dbReference type="ARBA" id="ARBA00022448"/>
    </source>
</evidence>
<dbReference type="FunFam" id="1.20.1420.30:FF:000003">
    <property type="entry name" value="sodium/calcium exchanger 1 isoform X1"/>
    <property type="match status" value="1"/>
</dbReference>
<dbReference type="RefSeq" id="XP_004917317.1">
    <property type="nucleotide sequence ID" value="XM_004917260.4"/>
</dbReference>
<comment type="subcellular location">
    <subcellularLocation>
        <location evidence="1">Cell membrane</location>
        <topology evidence="1">Multi-pass membrane protein</topology>
    </subcellularLocation>
</comment>
<evidence type="ECO:0000256" key="17">
    <source>
        <dbReference type="ARBA" id="ARBA00023180"/>
    </source>
</evidence>
<dbReference type="AGR" id="Xenbase:XB-GENE-954537"/>
<dbReference type="GO" id="GO:0005516">
    <property type="term" value="F:calmodulin binding"/>
    <property type="evidence" value="ECO:0007669"/>
    <property type="project" value="UniProtKB-KW"/>
</dbReference>
<feature type="transmembrane region" description="Helical" evidence="20">
    <location>
        <begin position="745"/>
        <end position="766"/>
    </location>
</feature>
<dbReference type="PANTHER" id="PTHR11878">
    <property type="entry name" value="SODIUM/CALCIUM EXCHANGER"/>
    <property type="match status" value="1"/>
</dbReference>
<evidence type="ECO:0000256" key="16">
    <source>
        <dbReference type="ARBA" id="ARBA00023136"/>
    </source>
</evidence>
<name>A0A8J0R2H9_XENTR</name>
<gene>
    <name evidence="23 24" type="primary">slc8a3</name>
</gene>
<keyword evidence="17" id="KW-0325">Glycoprotein</keyword>
<evidence type="ECO:0000256" key="2">
    <source>
        <dbReference type="ARBA" id="ARBA00007489"/>
    </source>
</evidence>
<dbReference type="SMART" id="SM00237">
    <property type="entry name" value="Calx_beta"/>
    <property type="match status" value="2"/>
</dbReference>
<evidence type="ECO:0000256" key="10">
    <source>
        <dbReference type="ARBA" id="ARBA00022737"/>
    </source>
</evidence>
<proteinExistence type="inferred from homology"/>
<keyword evidence="3" id="KW-0813">Transport</keyword>
<evidence type="ECO:0000256" key="15">
    <source>
        <dbReference type="ARBA" id="ARBA00023065"/>
    </source>
</evidence>
<dbReference type="GO" id="GO:0007154">
    <property type="term" value="P:cell communication"/>
    <property type="evidence" value="ECO:0007669"/>
    <property type="project" value="InterPro"/>
</dbReference>
<keyword evidence="8" id="KW-0479">Metal-binding</keyword>
<dbReference type="GO" id="GO:0005886">
    <property type="term" value="C:plasma membrane"/>
    <property type="evidence" value="ECO:0007669"/>
    <property type="project" value="UniProtKB-SubCell"/>
</dbReference>
<dbReference type="Proteomes" id="UP000008143">
    <property type="component" value="Chromosome 8"/>
</dbReference>
<feature type="transmembrane region" description="Helical" evidence="20">
    <location>
        <begin position="819"/>
        <end position="839"/>
    </location>
</feature>
<dbReference type="Gene3D" id="1.20.1420.30">
    <property type="entry name" value="NCX, central ion-binding region"/>
    <property type="match status" value="2"/>
</dbReference>
<keyword evidence="7 20" id="KW-0812">Transmembrane</keyword>
<evidence type="ECO:0000313" key="23">
    <source>
        <dbReference type="RefSeq" id="XP_004917317.1"/>
    </source>
</evidence>
<evidence type="ECO:0000256" key="11">
    <source>
        <dbReference type="ARBA" id="ARBA00022837"/>
    </source>
</evidence>
<dbReference type="Pfam" id="PF03160">
    <property type="entry name" value="Calx-beta"/>
    <property type="match status" value="1"/>
</dbReference>
<keyword evidence="4" id="KW-0050">Antiport</keyword>
<dbReference type="Gene3D" id="2.60.40.2030">
    <property type="match status" value="2"/>
</dbReference>
<dbReference type="InterPro" id="IPR003644">
    <property type="entry name" value="Calx_beta"/>
</dbReference>
<keyword evidence="15" id="KW-0406">Ion transport</keyword>
<dbReference type="InterPro" id="IPR004837">
    <property type="entry name" value="NaCa_Exmemb"/>
</dbReference>
<feature type="domain" description="Calx-beta" evidence="21">
    <location>
        <begin position="513"/>
        <end position="613"/>
    </location>
</feature>
<feature type="transmembrane region" description="Helical" evidence="20">
    <location>
        <begin position="76"/>
        <end position="94"/>
    </location>
</feature>
<feature type="transmembrane region" description="Helical" evidence="20">
    <location>
        <begin position="6"/>
        <end position="25"/>
    </location>
</feature>
<keyword evidence="12" id="KW-0112">Calmodulin-binding</keyword>
<evidence type="ECO:0000256" key="1">
    <source>
        <dbReference type="ARBA" id="ARBA00004651"/>
    </source>
</evidence>
<dbReference type="Xenbase" id="XB-GENE-954537">
    <property type="gene designation" value="slc8a3"/>
</dbReference>
<evidence type="ECO:0000256" key="6">
    <source>
        <dbReference type="ARBA" id="ARBA00022568"/>
    </source>
</evidence>
<dbReference type="FunFam" id="2.60.40.2030:FF:000002">
    <property type="entry name" value="sodium/calcium exchanger 3 isoform X1"/>
    <property type="match status" value="1"/>
</dbReference>
<dbReference type="InterPro" id="IPR032452">
    <property type="entry name" value="Na_Ca_Ex_C-exten"/>
</dbReference>
<feature type="transmembrane region" description="Helical" evidence="20">
    <location>
        <begin position="201"/>
        <end position="224"/>
    </location>
</feature>
<dbReference type="PANTHER" id="PTHR11878:SF7">
    <property type="entry name" value="SODIUM_CALCIUM EXCHANGER 3"/>
    <property type="match status" value="1"/>
</dbReference>
<evidence type="ECO:0000256" key="12">
    <source>
        <dbReference type="ARBA" id="ARBA00022860"/>
    </source>
</evidence>
<keyword evidence="6" id="KW-0109">Calcium transport</keyword>
<dbReference type="OrthoDB" id="418484at2759"/>
<dbReference type="FunFam" id="2.60.40.2030:FF:000001">
    <property type="entry name" value="sodium/calcium exchanger 1 isoform X1"/>
    <property type="match status" value="1"/>
</dbReference>
<protein>
    <submittedName>
        <fullName evidence="23">Sodium/calcium exchanger 3 isoform X5</fullName>
    </submittedName>
</protein>
<dbReference type="Pfam" id="PF01699">
    <property type="entry name" value="Na_Ca_ex"/>
    <property type="match status" value="2"/>
</dbReference>
<dbReference type="GO" id="GO:0005432">
    <property type="term" value="F:calcium:sodium antiporter activity"/>
    <property type="evidence" value="ECO:0007669"/>
    <property type="project" value="InterPro"/>
</dbReference>
<evidence type="ECO:0000313" key="24">
    <source>
        <dbReference type="Xenbase" id="XB-GENE-954537"/>
    </source>
</evidence>
<reference evidence="23" key="1">
    <citation type="submission" date="2025-08" db="UniProtKB">
        <authorList>
            <consortium name="RefSeq"/>
        </authorList>
    </citation>
    <scope>IDENTIFICATION</scope>
    <source>
        <strain evidence="23">Nigerian</strain>
        <tissue evidence="23">Liver and blood</tissue>
    </source>
</reference>
<dbReference type="NCBIfam" id="TIGR00845">
    <property type="entry name" value="caca"/>
    <property type="match status" value="1"/>
</dbReference>
<dbReference type="SUPFAM" id="SSF141072">
    <property type="entry name" value="CalX-like"/>
    <property type="match status" value="2"/>
</dbReference>
<dbReference type="InterPro" id="IPR051171">
    <property type="entry name" value="CaCA"/>
</dbReference>
<keyword evidence="11" id="KW-0106">Calcium</keyword>
<dbReference type="CTD" id="6547"/>
<dbReference type="PRINTS" id="PR01259">
    <property type="entry name" value="NACAEXCHNGR"/>
</dbReference>
<organism evidence="22 23">
    <name type="scientific">Xenopus tropicalis</name>
    <name type="common">Western clawed frog</name>
    <name type="synonym">Silurana tropicalis</name>
    <dbReference type="NCBI Taxonomy" id="8364"/>
    <lineage>
        <taxon>Eukaryota</taxon>
        <taxon>Metazoa</taxon>
        <taxon>Chordata</taxon>
        <taxon>Craniata</taxon>
        <taxon>Vertebrata</taxon>
        <taxon>Euteleostomi</taxon>
        <taxon>Amphibia</taxon>
        <taxon>Batrachia</taxon>
        <taxon>Anura</taxon>
        <taxon>Pipoidea</taxon>
        <taxon>Pipidae</taxon>
        <taxon>Xenopodinae</taxon>
        <taxon>Xenopus</taxon>
        <taxon>Silurana</taxon>
    </lineage>
</organism>
<evidence type="ECO:0000256" key="13">
    <source>
        <dbReference type="ARBA" id="ARBA00022989"/>
    </source>
</evidence>
<comment type="catalytic activity">
    <reaction evidence="19">
        <text>Ca(2+)(in) + 3 Na(+)(out) = Ca(2+)(out) + 3 Na(+)(in)</text>
        <dbReference type="Rhea" id="RHEA:69955"/>
        <dbReference type="ChEBI" id="CHEBI:29101"/>
        <dbReference type="ChEBI" id="CHEBI:29108"/>
    </reaction>
</comment>
<feature type="domain" description="Calx-beta" evidence="21">
    <location>
        <begin position="384"/>
        <end position="484"/>
    </location>
</feature>
<evidence type="ECO:0000256" key="7">
    <source>
        <dbReference type="ARBA" id="ARBA00022692"/>
    </source>
</evidence>
<keyword evidence="13 20" id="KW-1133">Transmembrane helix</keyword>
<evidence type="ECO:0000256" key="18">
    <source>
        <dbReference type="ARBA" id="ARBA00023201"/>
    </source>
</evidence>